<dbReference type="SUPFAM" id="SSF53067">
    <property type="entry name" value="Actin-like ATPase domain"/>
    <property type="match status" value="1"/>
</dbReference>
<dbReference type="OrthoDB" id="10254073at2759"/>
<dbReference type="EC" id="2.3.1.234" evidence="1"/>
<reference evidence="10" key="1">
    <citation type="submission" date="2020-08" db="EMBL/GenBank/DDBJ databases">
        <title>Multicomponent nature underlies the extraordinary mechanical properties of spider dragline silk.</title>
        <authorList>
            <person name="Kono N."/>
            <person name="Nakamura H."/>
            <person name="Mori M."/>
            <person name="Yoshida Y."/>
            <person name="Ohtoshi R."/>
            <person name="Malay A.D."/>
            <person name="Moran D.A.P."/>
            <person name="Tomita M."/>
            <person name="Numata K."/>
            <person name="Arakawa K."/>
        </authorList>
    </citation>
    <scope>NUCLEOTIDE SEQUENCE</scope>
</reference>
<dbReference type="GO" id="GO:0070525">
    <property type="term" value="P:tRNA threonylcarbamoyladenosine metabolic process"/>
    <property type="evidence" value="ECO:0007669"/>
    <property type="project" value="UniProtKB-ARBA"/>
</dbReference>
<dbReference type="InterPro" id="IPR017860">
    <property type="entry name" value="Peptidase_M22_CS"/>
</dbReference>
<proteinExistence type="predicted"/>
<dbReference type="InterPro" id="IPR017861">
    <property type="entry name" value="KAE1/TsaD"/>
</dbReference>
<dbReference type="PRINTS" id="PR00789">
    <property type="entry name" value="OSIALOPTASE"/>
</dbReference>
<evidence type="ECO:0000256" key="5">
    <source>
        <dbReference type="ARBA" id="ARBA00022723"/>
    </source>
</evidence>
<evidence type="ECO:0000256" key="4">
    <source>
        <dbReference type="ARBA" id="ARBA00022694"/>
    </source>
</evidence>
<evidence type="ECO:0000256" key="1">
    <source>
        <dbReference type="ARBA" id="ARBA00012156"/>
    </source>
</evidence>
<dbReference type="GO" id="GO:0006400">
    <property type="term" value="P:tRNA modification"/>
    <property type="evidence" value="ECO:0007669"/>
    <property type="project" value="UniProtKB-ARBA"/>
</dbReference>
<dbReference type="FunFam" id="3.30.420.40:FF:000037">
    <property type="entry name" value="Probable tRNA N6-adenosine threonylcarbamoyltransferase"/>
    <property type="match status" value="1"/>
</dbReference>
<gene>
    <name evidence="10" type="primary">osgep</name>
    <name evidence="10" type="ORF">TNIN_431791</name>
</gene>
<name>A0A8X6X0Q8_9ARAC</name>
<dbReference type="GO" id="GO:0005737">
    <property type="term" value="C:cytoplasm"/>
    <property type="evidence" value="ECO:0007669"/>
    <property type="project" value="TreeGrafter"/>
</dbReference>
<keyword evidence="2" id="KW-0963">Cytoplasm</keyword>
<feature type="domain" description="Gcp-like" evidence="9">
    <location>
        <begin position="25"/>
        <end position="115"/>
    </location>
</feature>
<dbReference type="GO" id="GO:0061711">
    <property type="term" value="F:tRNA N(6)-L-threonylcarbamoyladenine synthase activity"/>
    <property type="evidence" value="ECO:0007669"/>
    <property type="project" value="UniProtKB-EC"/>
</dbReference>
<accession>A0A8X6X0Q8</accession>
<dbReference type="InterPro" id="IPR000905">
    <property type="entry name" value="Gcp-like_dom"/>
</dbReference>
<keyword evidence="3" id="KW-0808">Transferase</keyword>
<dbReference type="AlphaFoldDB" id="A0A8X6X0Q8"/>
<dbReference type="Gene3D" id="3.30.420.40">
    <property type="match status" value="1"/>
</dbReference>
<dbReference type="Pfam" id="PF00814">
    <property type="entry name" value="TsaD"/>
    <property type="match status" value="1"/>
</dbReference>
<keyword evidence="7" id="KW-0012">Acyltransferase</keyword>
<evidence type="ECO:0000256" key="2">
    <source>
        <dbReference type="ARBA" id="ARBA00022490"/>
    </source>
</evidence>
<evidence type="ECO:0000313" key="11">
    <source>
        <dbReference type="Proteomes" id="UP000886998"/>
    </source>
</evidence>
<evidence type="ECO:0000259" key="9">
    <source>
        <dbReference type="Pfam" id="PF00814"/>
    </source>
</evidence>
<comment type="caution">
    <text evidence="10">The sequence shown here is derived from an EMBL/GenBank/DDBJ whole genome shotgun (WGS) entry which is preliminary data.</text>
</comment>
<comment type="catalytic activity">
    <reaction evidence="8">
        <text>L-threonylcarbamoyladenylate + adenosine(37) in tRNA = N(6)-L-threonylcarbamoyladenosine(37) in tRNA + AMP + H(+)</text>
        <dbReference type="Rhea" id="RHEA:37059"/>
        <dbReference type="Rhea" id="RHEA-COMP:10162"/>
        <dbReference type="Rhea" id="RHEA-COMP:10163"/>
        <dbReference type="ChEBI" id="CHEBI:15378"/>
        <dbReference type="ChEBI" id="CHEBI:73682"/>
        <dbReference type="ChEBI" id="CHEBI:74411"/>
        <dbReference type="ChEBI" id="CHEBI:74418"/>
        <dbReference type="ChEBI" id="CHEBI:456215"/>
        <dbReference type="EC" id="2.3.1.234"/>
    </reaction>
</comment>
<evidence type="ECO:0000256" key="6">
    <source>
        <dbReference type="ARBA" id="ARBA00023004"/>
    </source>
</evidence>
<evidence type="ECO:0000256" key="7">
    <source>
        <dbReference type="ARBA" id="ARBA00023315"/>
    </source>
</evidence>
<dbReference type="PROSITE" id="PS01016">
    <property type="entry name" value="GLYCOPROTEASE"/>
    <property type="match status" value="1"/>
</dbReference>
<dbReference type="GO" id="GO:0046872">
    <property type="term" value="F:metal ion binding"/>
    <property type="evidence" value="ECO:0007669"/>
    <property type="project" value="UniProtKB-KW"/>
</dbReference>
<dbReference type="EMBL" id="BMAV01004414">
    <property type="protein sequence ID" value="GFY44784.1"/>
    <property type="molecule type" value="Genomic_DNA"/>
</dbReference>
<evidence type="ECO:0000313" key="10">
    <source>
        <dbReference type="EMBL" id="GFY44784.1"/>
    </source>
</evidence>
<dbReference type="InterPro" id="IPR043129">
    <property type="entry name" value="ATPase_NBD"/>
</dbReference>
<sequence length="116" mass="12420">MTIAIGFEGSANKLGIGIMKDGEVLANERVTYITPAGQGFLPRDTARHHQAHILDLLDKTFEVAKIKPADIDVVCYTKGPGIAAPLVSVAVVARTVAQLWKKPIIGVNHCIGHILL</sequence>
<dbReference type="PANTHER" id="PTHR11735">
    <property type="entry name" value="TRNA N6-ADENOSINE THREONYLCARBAMOYLTRANSFERASE"/>
    <property type="match status" value="1"/>
</dbReference>
<keyword evidence="5" id="KW-0479">Metal-binding</keyword>
<protein>
    <recommendedName>
        <fullName evidence="1">N(6)-L-threonylcarbamoyladenine synthase</fullName>
        <ecNumber evidence="1">2.3.1.234</ecNumber>
    </recommendedName>
</protein>
<keyword evidence="4" id="KW-0819">tRNA processing</keyword>
<organism evidence="10 11">
    <name type="scientific">Trichonephila inaurata madagascariensis</name>
    <dbReference type="NCBI Taxonomy" id="2747483"/>
    <lineage>
        <taxon>Eukaryota</taxon>
        <taxon>Metazoa</taxon>
        <taxon>Ecdysozoa</taxon>
        <taxon>Arthropoda</taxon>
        <taxon>Chelicerata</taxon>
        <taxon>Arachnida</taxon>
        <taxon>Araneae</taxon>
        <taxon>Araneomorphae</taxon>
        <taxon>Entelegynae</taxon>
        <taxon>Araneoidea</taxon>
        <taxon>Nephilidae</taxon>
        <taxon>Trichonephila</taxon>
        <taxon>Trichonephila inaurata</taxon>
    </lineage>
</organism>
<dbReference type="GO" id="GO:0000408">
    <property type="term" value="C:EKC/KEOPS complex"/>
    <property type="evidence" value="ECO:0007669"/>
    <property type="project" value="TreeGrafter"/>
</dbReference>
<dbReference type="Proteomes" id="UP000886998">
    <property type="component" value="Unassembled WGS sequence"/>
</dbReference>
<keyword evidence="11" id="KW-1185">Reference proteome</keyword>
<keyword evidence="6" id="KW-0408">Iron</keyword>
<dbReference type="PANTHER" id="PTHR11735:SF14">
    <property type="entry name" value="TRNA N6-ADENOSINE THREONYLCARBAMOYLTRANSFERASE"/>
    <property type="match status" value="1"/>
</dbReference>
<evidence type="ECO:0000256" key="8">
    <source>
        <dbReference type="ARBA" id="ARBA00048117"/>
    </source>
</evidence>
<evidence type="ECO:0000256" key="3">
    <source>
        <dbReference type="ARBA" id="ARBA00022679"/>
    </source>
</evidence>